<feature type="domain" description="Flagellin N-terminal" evidence="2">
    <location>
        <begin position="3"/>
        <end position="133"/>
    </location>
</feature>
<dbReference type="Proteomes" id="UP000480039">
    <property type="component" value="Unassembled WGS sequence"/>
</dbReference>
<dbReference type="Gene3D" id="1.20.1330.10">
    <property type="entry name" value="f41 fragment of flagellin, N-terminal domain"/>
    <property type="match status" value="1"/>
</dbReference>
<dbReference type="InterPro" id="IPR001492">
    <property type="entry name" value="Flagellin"/>
</dbReference>
<dbReference type="SUPFAM" id="SSF64518">
    <property type="entry name" value="Phase 1 flagellin"/>
    <property type="match status" value="1"/>
</dbReference>
<proteinExistence type="predicted"/>
<dbReference type="Pfam" id="PF00669">
    <property type="entry name" value="Flagellin_N"/>
    <property type="match status" value="1"/>
</dbReference>
<keyword evidence="3" id="KW-0969">Cilium</keyword>
<comment type="caution">
    <text evidence="3">The sequence shown here is derived from an EMBL/GenBank/DDBJ whole genome shotgun (WGS) entry which is preliminary data.</text>
</comment>
<dbReference type="GO" id="GO:0009288">
    <property type="term" value="C:bacterial-type flagellum"/>
    <property type="evidence" value="ECO:0007669"/>
    <property type="project" value="InterPro"/>
</dbReference>
<dbReference type="PANTHER" id="PTHR42792">
    <property type="entry name" value="FLAGELLIN"/>
    <property type="match status" value="1"/>
</dbReference>
<dbReference type="PANTHER" id="PTHR42792:SF2">
    <property type="entry name" value="FLAGELLIN"/>
    <property type="match status" value="1"/>
</dbReference>
<organism evidence="3 4">
    <name type="scientific">Clostridium botulinum</name>
    <dbReference type="NCBI Taxonomy" id="1491"/>
    <lineage>
        <taxon>Bacteria</taxon>
        <taxon>Bacillati</taxon>
        <taxon>Bacillota</taxon>
        <taxon>Clostridia</taxon>
        <taxon>Eubacteriales</taxon>
        <taxon>Clostridiaceae</taxon>
        <taxon>Clostridium</taxon>
    </lineage>
</organism>
<evidence type="ECO:0000259" key="2">
    <source>
        <dbReference type="Pfam" id="PF00669"/>
    </source>
</evidence>
<reference evidence="3 4" key="1">
    <citation type="submission" date="2019-04" db="EMBL/GenBank/DDBJ databases">
        <title>Genome sequencing of Clostridium botulinum Groups I-IV and Clostridium butyricum.</title>
        <authorList>
            <person name="Brunt J."/>
            <person name="Van Vliet A.H.M."/>
            <person name="Stringer S.C."/>
            <person name="Carter A.T."/>
            <person name="Peck M.W."/>
        </authorList>
    </citation>
    <scope>NUCLEOTIDE SEQUENCE [LARGE SCALE GENOMIC DNA]</scope>
    <source>
        <strain evidence="3 4">Colworth BL30</strain>
    </source>
</reference>
<dbReference type="InterPro" id="IPR001029">
    <property type="entry name" value="Flagellin_N"/>
</dbReference>
<keyword evidence="3" id="KW-0966">Cell projection</keyword>
<name>A0A846JHA8_CLOBO</name>
<sequence length="473" mass="54139">MNKLSLINNINYFNKLATINSMKLSTNKRVNVAADSPSEIGRISRINTSVRSRNIAVRNIQEGISLLQVKENAVNDLKEIGTRLKELSLIYKNNTLNEDDKKSIEYEARSLLDNMHFTIKNTKFNGKNLFTGEKLNIQGSAYNMDIKLMDFKVSKGDSIFIGDNKSSNESHAIKISDTEIDTILKKYNLEKANKIAFYESEMVDKHNIKTVFTSEYGYKNNADIDIVNVSNNVNKMFSINGKINDNSRVKGYLQEEDNKLIGNININDKEYNIQLETTMEDALKTNLNSIKTTIINKNDHTFRGSTSIVDIQDNSGMTYTSKEITVYEFKEIIANDKSNNKNKQIVFELPDDKKFTFDINNKDVNLYISDEEYNSFDISDILNGSNIIEEKVLNQLNNYQNYIGIKTNELEYKLNFEQNNQILEGTTLDKIQSIDIAKELVEKSKNEILVNTNAILLQSSLENDKNYILTLLR</sequence>
<dbReference type="AlphaFoldDB" id="A0A846JHA8"/>
<keyword evidence="3" id="KW-0282">Flagellum</keyword>
<evidence type="ECO:0000256" key="1">
    <source>
        <dbReference type="ARBA" id="ARBA00020110"/>
    </source>
</evidence>
<dbReference type="GO" id="GO:0005198">
    <property type="term" value="F:structural molecule activity"/>
    <property type="evidence" value="ECO:0007669"/>
    <property type="project" value="InterPro"/>
</dbReference>
<gene>
    <name evidence="3" type="ORF">FC871_14105</name>
</gene>
<accession>A0A846JHA8</accession>
<dbReference type="EMBL" id="SWQE01000007">
    <property type="protein sequence ID" value="NFJ09584.1"/>
    <property type="molecule type" value="Genomic_DNA"/>
</dbReference>
<protein>
    <recommendedName>
        <fullName evidence="1">Flagellin</fullName>
    </recommendedName>
</protein>
<evidence type="ECO:0000313" key="4">
    <source>
        <dbReference type="Proteomes" id="UP000480039"/>
    </source>
</evidence>
<evidence type="ECO:0000313" key="3">
    <source>
        <dbReference type="EMBL" id="NFJ09584.1"/>
    </source>
</evidence>
<dbReference type="PRINTS" id="PR00207">
    <property type="entry name" value="FLAGELLIN"/>
</dbReference>